<dbReference type="Pfam" id="PF04203">
    <property type="entry name" value="Sortase"/>
    <property type="match status" value="1"/>
</dbReference>
<gene>
    <name evidence="5" type="ORF">G5C66_00055</name>
</gene>
<dbReference type="CDD" id="cd05830">
    <property type="entry name" value="Sortase_E"/>
    <property type="match status" value="1"/>
</dbReference>
<keyword evidence="1" id="KW-0378">Hydrolase</keyword>
<evidence type="ECO:0000313" key="5">
    <source>
        <dbReference type="EMBL" id="NGN91134.1"/>
    </source>
</evidence>
<feature type="region of interest" description="Disordered" evidence="3">
    <location>
        <begin position="92"/>
        <end position="116"/>
    </location>
</feature>
<dbReference type="GO" id="GO:0016787">
    <property type="term" value="F:hydrolase activity"/>
    <property type="evidence" value="ECO:0007669"/>
    <property type="project" value="UniProtKB-KW"/>
</dbReference>
<dbReference type="Proteomes" id="UP000483261">
    <property type="component" value="Unassembled WGS sequence"/>
</dbReference>
<feature type="signal peptide" evidence="4">
    <location>
        <begin position="1"/>
        <end position="22"/>
    </location>
</feature>
<dbReference type="Gene3D" id="2.40.260.10">
    <property type="entry name" value="Sortase"/>
    <property type="match status" value="1"/>
</dbReference>
<protein>
    <submittedName>
        <fullName evidence="5">Class E sortase</fullName>
    </submittedName>
</protein>
<feature type="compositionally biased region" description="Low complexity" evidence="3">
    <location>
        <begin position="26"/>
        <end position="60"/>
    </location>
</feature>
<dbReference type="PROSITE" id="PS51257">
    <property type="entry name" value="PROKAR_LIPOPROTEIN"/>
    <property type="match status" value="1"/>
</dbReference>
<dbReference type="InterPro" id="IPR023365">
    <property type="entry name" value="Sortase_dom-sf"/>
</dbReference>
<dbReference type="InterPro" id="IPR005754">
    <property type="entry name" value="Sortase"/>
</dbReference>
<evidence type="ECO:0000256" key="3">
    <source>
        <dbReference type="SAM" id="MobiDB-lite"/>
    </source>
</evidence>
<evidence type="ECO:0000313" key="6">
    <source>
        <dbReference type="Proteomes" id="UP000483261"/>
    </source>
</evidence>
<feature type="region of interest" description="Disordered" evidence="3">
    <location>
        <begin position="26"/>
        <end position="68"/>
    </location>
</feature>
<dbReference type="InterPro" id="IPR042003">
    <property type="entry name" value="Sortase_E"/>
</dbReference>
<name>A0A6M1QTJ3_9ACTN</name>
<feature type="active site" description="Proton donor/acceptor" evidence="2">
    <location>
        <position position="125"/>
    </location>
</feature>
<proteinExistence type="predicted"/>
<feature type="active site" description="Acyl-thioester intermediate" evidence="2">
    <location>
        <position position="197"/>
    </location>
</feature>
<evidence type="ECO:0000256" key="4">
    <source>
        <dbReference type="SAM" id="SignalP"/>
    </source>
</evidence>
<dbReference type="SUPFAM" id="SSF63817">
    <property type="entry name" value="Sortase"/>
    <property type="match status" value="1"/>
</dbReference>
<comment type="caution">
    <text evidence="5">The sequence shown here is derived from an EMBL/GenBank/DDBJ whole genome shotgun (WGS) entry which is preliminary data.</text>
</comment>
<dbReference type="AlphaFoldDB" id="A0A6M1QTJ3"/>
<evidence type="ECO:0000256" key="2">
    <source>
        <dbReference type="PIRSR" id="PIRSR605754-1"/>
    </source>
</evidence>
<accession>A0A6M1QTJ3</accession>
<dbReference type="EMBL" id="JAALAA010000001">
    <property type="protein sequence ID" value="NGN91134.1"/>
    <property type="molecule type" value="Genomic_DNA"/>
</dbReference>
<keyword evidence="6" id="KW-1185">Reference proteome</keyword>
<sequence length="230" mass="23900">MKIRSSGAVAAVVGAVAFGACGAETPSGTATLSASPSATAFSTPTPSPTATATDTAPLSSDGTPMRGQLSIPKIGVTDLEVVPYRGWTDDAPGTEIQNGGVAASPYGPRGGTGPGGIGNYQVTAHRLSSTRAFLRLPELRRGDRVSVRTEEATYVYRITGTRETSFRSEASLRAQRAPVPGKPGVAPTRAMITLSTCATPEDHAAGNYWSDEFDNPEHRIDKIGVLVAIR</sequence>
<reference evidence="5 6" key="1">
    <citation type="submission" date="2020-02" db="EMBL/GenBank/DDBJ databases">
        <title>Whole-genome analyses of novel actinobacteria.</title>
        <authorList>
            <person name="Sahin N."/>
        </authorList>
    </citation>
    <scope>NUCLEOTIDE SEQUENCE [LARGE SCALE GENOMIC DNA]</scope>
    <source>
        <strain evidence="5 6">KC13</strain>
    </source>
</reference>
<keyword evidence="4" id="KW-0732">Signal</keyword>
<evidence type="ECO:0000256" key="1">
    <source>
        <dbReference type="ARBA" id="ARBA00022801"/>
    </source>
</evidence>
<organism evidence="5 6">
    <name type="scientific">Nocardioides turkmenicus</name>
    <dbReference type="NCBI Taxonomy" id="2711220"/>
    <lineage>
        <taxon>Bacteria</taxon>
        <taxon>Bacillati</taxon>
        <taxon>Actinomycetota</taxon>
        <taxon>Actinomycetes</taxon>
        <taxon>Propionibacteriales</taxon>
        <taxon>Nocardioidaceae</taxon>
        <taxon>Nocardioides</taxon>
    </lineage>
</organism>
<feature type="chain" id="PRO_5026733319" evidence="4">
    <location>
        <begin position="23"/>
        <end position="230"/>
    </location>
</feature>